<reference evidence="8" key="1">
    <citation type="submission" date="2021-06" db="EMBL/GenBank/DDBJ databases">
        <authorList>
            <person name="Hodson N. C."/>
            <person name="Mongue J. A."/>
            <person name="Jaron S. K."/>
        </authorList>
    </citation>
    <scope>NUCLEOTIDE SEQUENCE</scope>
</reference>
<protein>
    <submittedName>
        <fullName evidence="8">Uncharacterized protein</fullName>
    </submittedName>
</protein>
<dbReference type="GO" id="GO:0005737">
    <property type="term" value="C:cytoplasm"/>
    <property type="evidence" value="ECO:0007669"/>
    <property type="project" value="TreeGrafter"/>
</dbReference>
<evidence type="ECO:0000256" key="3">
    <source>
        <dbReference type="ARBA" id="ARBA00022617"/>
    </source>
</evidence>
<dbReference type="GO" id="GO:0020037">
    <property type="term" value="F:heme binding"/>
    <property type="evidence" value="ECO:0007669"/>
    <property type="project" value="InterPro"/>
</dbReference>
<keyword evidence="3 7" id="KW-0349">Heme</keyword>
<dbReference type="InterPro" id="IPR050182">
    <property type="entry name" value="Cytochrome_P450_fam2"/>
</dbReference>
<feature type="non-terminal residue" evidence="8">
    <location>
        <position position="1"/>
    </location>
</feature>
<dbReference type="Pfam" id="PF00067">
    <property type="entry name" value="p450"/>
    <property type="match status" value="1"/>
</dbReference>
<dbReference type="GO" id="GO:0008395">
    <property type="term" value="F:steroid hydroxylase activity"/>
    <property type="evidence" value="ECO:0007669"/>
    <property type="project" value="TreeGrafter"/>
</dbReference>
<dbReference type="AlphaFoldDB" id="A0A8J2PNL6"/>
<dbReference type="GO" id="GO:0016712">
    <property type="term" value="F:oxidoreductase activity, acting on paired donors, with incorporation or reduction of molecular oxygen, reduced flavin or flavoprotein as one donor, and incorporation of one atom of oxygen"/>
    <property type="evidence" value="ECO:0007669"/>
    <property type="project" value="TreeGrafter"/>
</dbReference>
<dbReference type="InterPro" id="IPR001128">
    <property type="entry name" value="Cyt_P450"/>
</dbReference>
<keyword evidence="6 7" id="KW-0408">Iron</keyword>
<evidence type="ECO:0000256" key="5">
    <source>
        <dbReference type="ARBA" id="ARBA00023002"/>
    </source>
</evidence>
<comment type="similarity">
    <text evidence="2 7">Belongs to the cytochrome P450 family.</text>
</comment>
<dbReference type="PROSITE" id="PS00086">
    <property type="entry name" value="CYTOCHROME_P450"/>
    <property type="match status" value="1"/>
</dbReference>
<keyword evidence="5 7" id="KW-0560">Oxidoreductase</keyword>
<dbReference type="GO" id="GO:0006082">
    <property type="term" value="P:organic acid metabolic process"/>
    <property type="evidence" value="ECO:0007669"/>
    <property type="project" value="TreeGrafter"/>
</dbReference>
<sequence>QAFLQEMFRIAPVIPFGFHQALEDTIFRGYTIEKGTYVLENFYGVHMDPKLWENPEEFKPERFLSPGGEFIKSDQLFLFGSGKRSCVGEITARDQLFFYVTRIVQTYNITAEKTMESFDGNMALGYHAPEFKAKFTRRTEITC</sequence>
<evidence type="ECO:0000256" key="2">
    <source>
        <dbReference type="ARBA" id="ARBA00010617"/>
    </source>
</evidence>
<keyword evidence="4 7" id="KW-0479">Metal-binding</keyword>
<dbReference type="InterPro" id="IPR017972">
    <property type="entry name" value="Cyt_P450_CS"/>
</dbReference>
<dbReference type="Proteomes" id="UP000708208">
    <property type="component" value="Unassembled WGS sequence"/>
</dbReference>
<accession>A0A8J2PNL6</accession>
<evidence type="ECO:0000256" key="7">
    <source>
        <dbReference type="RuleBase" id="RU000461"/>
    </source>
</evidence>
<dbReference type="GO" id="GO:0005506">
    <property type="term" value="F:iron ion binding"/>
    <property type="evidence" value="ECO:0007669"/>
    <property type="project" value="InterPro"/>
</dbReference>
<evidence type="ECO:0000256" key="1">
    <source>
        <dbReference type="ARBA" id="ARBA00001971"/>
    </source>
</evidence>
<gene>
    <name evidence="8" type="ORF">AFUS01_LOCUS30007</name>
</gene>
<keyword evidence="7" id="KW-0503">Monooxygenase</keyword>
<dbReference type="GO" id="GO:0006805">
    <property type="term" value="P:xenobiotic metabolic process"/>
    <property type="evidence" value="ECO:0007669"/>
    <property type="project" value="TreeGrafter"/>
</dbReference>
<evidence type="ECO:0000256" key="4">
    <source>
        <dbReference type="ARBA" id="ARBA00022723"/>
    </source>
</evidence>
<name>A0A8J2PNL6_9HEXA</name>
<dbReference type="OrthoDB" id="6434503at2759"/>
<comment type="cofactor">
    <cofactor evidence="1">
        <name>heme</name>
        <dbReference type="ChEBI" id="CHEBI:30413"/>
    </cofactor>
</comment>
<organism evidence="8 9">
    <name type="scientific">Allacma fusca</name>
    <dbReference type="NCBI Taxonomy" id="39272"/>
    <lineage>
        <taxon>Eukaryota</taxon>
        <taxon>Metazoa</taxon>
        <taxon>Ecdysozoa</taxon>
        <taxon>Arthropoda</taxon>
        <taxon>Hexapoda</taxon>
        <taxon>Collembola</taxon>
        <taxon>Symphypleona</taxon>
        <taxon>Sminthuridae</taxon>
        <taxon>Allacma</taxon>
    </lineage>
</organism>
<dbReference type="PANTHER" id="PTHR24300">
    <property type="entry name" value="CYTOCHROME P450 508A4-RELATED"/>
    <property type="match status" value="1"/>
</dbReference>
<evidence type="ECO:0000313" key="8">
    <source>
        <dbReference type="EMBL" id="CAG7819569.1"/>
    </source>
</evidence>
<dbReference type="PANTHER" id="PTHR24300:SF376">
    <property type="entry name" value="CYTOCHROME P450 15A1"/>
    <property type="match status" value="1"/>
</dbReference>
<keyword evidence="9" id="KW-1185">Reference proteome</keyword>
<proteinExistence type="inferred from homology"/>
<evidence type="ECO:0000313" key="9">
    <source>
        <dbReference type="Proteomes" id="UP000708208"/>
    </source>
</evidence>
<comment type="caution">
    <text evidence="8">The sequence shown here is derived from an EMBL/GenBank/DDBJ whole genome shotgun (WGS) entry which is preliminary data.</text>
</comment>
<dbReference type="EMBL" id="CAJVCH010453170">
    <property type="protein sequence ID" value="CAG7819569.1"/>
    <property type="molecule type" value="Genomic_DNA"/>
</dbReference>
<evidence type="ECO:0000256" key="6">
    <source>
        <dbReference type="ARBA" id="ARBA00023004"/>
    </source>
</evidence>